<dbReference type="AlphaFoldDB" id="A0A3Q3VVA3"/>
<dbReference type="GO" id="GO:0014069">
    <property type="term" value="C:postsynaptic density"/>
    <property type="evidence" value="ECO:0007669"/>
    <property type="project" value="UniProtKB-SubCell"/>
</dbReference>
<evidence type="ECO:0000256" key="12">
    <source>
        <dbReference type="ARBA" id="ARBA00004601"/>
    </source>
</evidence>
<evidence type="ECO:0000256" key="41">
    <source>
        <dbReference type="RuleBase" id="RU000688"/>
    </source>
</evidence>
<comment type="subcellular location">
    <subcellularLocation>
        <location evidence="10">Cell projection</location>
        <location evidence="10">Axon</location>
    </subcellularLocation>
    <subcellularLocation>
        <location evidence="5">Cell projection</location>
        <location evidence="5">Dendrite</location>
    </subcellularLocation>
    <subcellularLocation>
        <location evidence="6">Cell projection</location>
        <location evidence="6">Dendritic spine membrane</location>
        <topology evidence="6">Multi-pass membrane protein</topology>
    </subcellularLocation>
    <subcellularLocation>
        <location evidence="4">Cytoplasm</location>
        <location evidence="4">Cytoskeleton</location>
    </subcellularLocation>
    <subcellularLocation>
        <location evidence="11">Cytoplasm</location>
        <location evidence="11">Perinuclear region</location>
    </subcellularLocation>
    <subcellularLocation>
        <location evidence="8">Cytoplasmic vesicle membrane</location>
        <topology evidence="8">Multi-pass membrane protein</topology>
    </subcellularLocation>
    <subcellularLocation>
        <location evidence="7">Early endosome</location>
    </subcellularLocation>
    <subcellularLocation>
        <location evidence="9">Endoplasmic reticulum membrane</location>
        <topology evidence="9">Multi-pass membrane protein</topology>
    </subcellularLocation>
    <subcellularLocation>
        <location evidence="13">Golgi apparatus membrane</location>
        <topology evidence="13">Multi-pass membrane protein</topology>
    </subcellularLocation>
    <subcellularLocation>
        <location evidence="12">Golgi apparatus</location>
        <location evidence="12">trans-Golgi network</location>
    </subcellularLocation>
    <subcellularLocation>
        <location evidence="3">Mitochondrion membrane</location>
        <topology evidence="3">Multi-pass membrane protein</topology>
    </subcellularLocation>
    <subcellularLocation>
        <location evidence="1">Nucleus</location>
    </subcellularLocation>
    <subcellularLocation>
        <location evidence="37">Postsynaptic density</location>
    </subcellularLocation>
    <subcellularLocation>
        <location evidence="2">Recycling endosome</location>
    </subcellularLocation>
</comment>
<evidence type="ECO:0000313" key="44">
    <source>
        <dbReference type="Ensembl" id="ENSMMOP00000002782.1"/>
    </source>
</evidence>
<feature type="transmembrane region" description="Helical" evidence="42">
    <location>
        <begin position="185"/>
        <end position="207"/>
    </location>
</feature>
<keyword evidence="36" id="KW-0968">Cytoplasmic vesicle</keyword>
<evidence type="ECO:0000313" key="45">
    <source>
        <dbReference type="Proteomes" id="UP000261620"/>
    </source>
</evidence>
<reference evidence="44" key="2">
    <citation type="submission" date="2025-09" db="UniProtKB">
        <authorList>
            <consortium name="Ensembl"/>
        </authorList>
    </citation>
    <scope>IDENTIFICATION</scope>
</reference>
<evidence type="ECO:0000256" key="34">
    <source>
        <dbReference type="ARBA" id="ARBA00023273"/>
    </source>
</evidence>
<evidence type="ECO:0000256" key="9">
    <source>
        <dbReference type="ARBA" id="ARBA00004477"/>
    </source>
</evidence>
<evidence type="ECO:0000256" key="27">
    <source>
        <dbReference type="ARBA" id="ARBA00023136"/>
    </source>
</evidence>
<evidence type="ECO:0000256" key="37">
    <source>
        <dbReference type="ARBA" id="ARBA00034105"/>
    </source>
</evidence>
<evidence type="ECO:0000256" key="15">
    <source>
        <dbReference type="ARBA" id="ARBA00022490"/>
    </source>
</evidence>
<evidence type="ECO:0000256" key="35">
    <source>
        <dbReference type="ARBA" id="ARBA00023306"/>
    </source>
</evidence>
<keyword evidence="30" id="KW-0206">Cytoskeleton</keyword>
<evidence type="ECO:0000256" key="18">
    <source>
        <dbReference type="ARBA" id="ARBA00022753"/>
    </source>
</evidence>
<dbReference type="GO" id="GO:0048471">
    <property type="term" value="C:perinuclear region of cytoplasm"/>
    <property type="evidence" value="ECO:0007669"/>
    <property type="project" value="UniProtKB-SubCell"/>
</dbReference>
<feature type="domain" description="G-protein coupled receptors family 1 profile" evidence="43">
    <location>
        <begin position="49"/>
        <end position="291"/>
    </location>
</feature>
<dbReference type="PROSITE" id="PS00237">
    <property type="entry name" value="G_PROTEIN_RECEP_F1_1"/>
    <property type="match status" value="1"/>
</dbReference>
<sequence length="347" mass="39498">PQVWAVPLSPSPSTWSPCGMASDSNQHFIISFFLSSIYTIFLFPVGFFGNLLILVVNLDHRGRLSGPDLYFVNLAVADLALVADSLIEVFNLKQGYYDMAALCTFMNLFQQLNMYSSVFFLTWMSYDRYVSLTGLMSRSMPRARLSCCLIWVSSSLFTVLPFAVAQRQHAGEPYFCFASMTQIQWLEVMVGFLLPLCILSVCYWRIAQVLQQSKWERCSPQQRPRRQKALRMISAAVLVFFLCWLPENVFLSIHLLRGNNDSGTLWQDYPLTGHAVRLAAFSNSCLNPLIYSFFGETFQDKLRLFVQQRSSWAMLHKPTSGRSINEPAASACIHATSHRPSQCNIRL</sequence>
<evidence type="ECO:0000256" key="23">
    <source>
        <dbReference type="ARBA" id="ARBA00023018"/>
    </source>
</evidence>
<evidence type="ECO:0000256" key="1">
    <source>
        <dbReference type="ARBA" id="ARBA00004123"/>
    </source>
</evidence>
<evidence type="ECO:0000256" key="31">
    <source>
        <dbReference type="ARBA" id="ARBA00023224"/>
    </source>
</evidence>
<keyword evidence="22 42" id="KW-1133">Transmembrane helix</keyword>
<evidence type="ECO:0000256" key="21">
    <source>
        <dbReference type="ARBA" id="ARBA00022902"/>
    </source>
</evidence>
<evidence type="ECO:0000256" key="28">
    <source>
        <dbReference type="ARBA" id="ARBA00023157"/>
    </source>
</evidence>
<evidence type="ECO:0000256" key="16">
    <source>
        <dbReference type="ARBA" id="ARBA00022692"/>
    </source>
</evidence>
<keyword evidence="33" id="KW-0628">Postsynaptic cell membrane</keyword>
<comment type="similarity">
    <text evidence="41">Belongs to the G-protein coupled receptor 1 family.</text>
</comment>
<dbReference type="Pfam" id="PF00001">
    <property type="entry name" value="7tm_1"/>
    <property type="match status" value="1"/>
</dbReference>
<evidence type="ECO:0000256" key="10">
    <source>
        <dbReference type="ARBA" id="ARBA00004489"/>
    </source>
</evidence>
<dbReference type="SUPFAM" id="SSF81321">
    <property type="entry name" value="Family A G protein-coupled receptor-like"/>
    <property type="match status" value="1"/>
</dbReference>
<evidence type="ECO:0000256" key="7">
    <source>
        <dbReference type="ARBA" id="ARBA00004412"/>
    </source>
</evidence>
<dbReference type="GO" id="GO:0030154">
    <property type="term" value="P:cell differentiation"/>
    <property type="evidence" value="ECO:0007669"/>
    <property type="project" value="UniProtKB-KW"/>
</dbReference>
<evidence type="ECO:0000256" key="20">
    <source>
        <dbReference type="ARBA" id="ARBA00022824"/>
    </source>
</evidence>
<dbReference type="GO" id="GO:0005634">
    <property type="term" value="C:nucleus"/>
    <property type="evidence" value="ECO:0007669"/>
    <property type="project" value="UniProtKB-SubCell"/>
</dbReference>
<evidence type="ECO:0000259" key="43">
    <source>
        <dbReference type="PROSITE" id="PS50262"/>
    </source>
</evidence>
<keyword evidence="17" id="KW-0053">Apoptosis</keyword>
<feature type="transmembrane region" description="Helical" evidence="42">
    <location>
        <begin position="99"/>
        <end position="124"/>
    </location>
</feature>
<protein>
    <recommendedName>
        <fullName evidence="38">G-protein coupled estrogen receptor 1</fullName>
    </recommendedName>
    <alternativeName>
        <fullName evidence="39">G protein-coupled estrogen receptor 1</fullName>
    </alternativeName>
    <alternativeName>
        <fullName evidence="40">G-protein coupled receptor 30</fullName>
    </alternativeName>
</protein>
<evidence type="ECO:0000256" key="4">
    <source>
        <dbReference type="ARBA" id="ARBA00004245"/>
    </source>
</evidence>
<evidence type="ECO:0000256" key="30">
    <source>
        <dbReference type="ARBA" id="ARBA00023212"/>
    </source>
</evidence>
<feature type="transmembrane region" description="Helical" evidence="42">
    <location>
        <begin position="275"/>
        <end position="294"/>
    </location>
</feature>
<dbReference type="PANTHER" id="PTHR24226:SF2">
    <property type="entry name" value="G-PROTEIN COUPLED ESTROGEN RECEPTOR 1"/>
    <property type="match status" value="1"/>
</dbReference>
<dbReference type="GO" id="GO:0071392">
    <property type="term" value="P:cellular response to estradiol stimulus"/>
    <property type="evidence" value="ECO:0007669"/>
    <property type="project" value="TreeGrafter"/>
</dbReference>
<evidence type="ECO:0000256" key="39">
    <source>
        <dbReference type="ARBA" id="ARBA00042063"/>
    </source>
</evidence>
<evidence type="ECO:0000256" key="19">
    <source>
        <dbReference type="ARBA" id="ARBA00022782"/>
    </source>
</evidence>
<dbReference type="InterPro" id="IPR017452">
    <property type="entry name" value="GPCR_Rhodpsn_7TM"/>
</dbReference>
<evidence type="ECO:0000256" key="26">
    <source>
        <dbReference type="ARBA" id="ARBA00023128"/>
    </source>
</evidence>
<evidence type="ECO:0000256" key="3">
    <source>
        <dbReference type="ARBA" id="ARBA00004225"/>
    </source>
</evidence>
<dbReference type="GO" id="GO:0005789">
    <property type="term" value="C:endoplasmic reticulum membrane"/>
    <property type="evidence" value="ECO:0007669"/>
    <property type="project" value="UniProtKB-SubCell"/>
</dbReference>
<keyword evidence="24" id="KW-0333">Golgi apparatus</keyword>
<evidence type="ECO:0000256" key="25">
    <source>
        <dbReference type="ARBA" id="ARBA00023040"/>
    </source>
</evidence>
<dbReference type="GO" id="GO:0005856">
    <property type="term" value="C:cytoskeleton"/>
    <property type="evidence" value="ECO:0007669"/>
    <property type="project" value="UniProtKB-SubCell"/>
</dbReference>
<dbReference type="PRINTS" id="PR00237">
    <property type="entry name" value="GPCRRHODOPSN"/>
</dbReference>
<keyword evidence="29 41" id="KW-0675">Receptor</keyword>
<evidence type="ECO:0000256" key="11">
    <source>
        <dbReference type="ARBA" id="ARBA00004556"/>
    </source>
</evidence>
<dbReference type="GO" id="GO:0007399">
    <property type="term" value="P:nervous system development"/>
    <property type="evidence" value="ECO:0007669"/>
    <property type="project" value="UniProtKB-KW"/>
</dbReference>
<reference evidence="44" key="1">
    <citation type="submission" date="2025-08" db="UniProtKB">
        <authorList>
            <consortium name="Ensembl"/>
        </authorList>
    </citation>
    <scope>IDENTIFICATION</scope>
</reference>
<keyword evidence="28" id="KW-1015">Disulfide bond</keyword>
<feature type="transmembrane region" description="Helical" evidence="42">
    <location>
        <begin position="69"/>
        <end position="87"/>
    </location>
</feature>
<dbReference type="OMA" id="LCYWRIA"/>
<keyword evidence="31 41" id="KW-0807">Transducer</keyword>
<dbReference type="PROSITE" id="PS50262">
    <property type="entry name" value="G_PROTEIN_RECEP_F1_2"/>
    <property type="match status" value="1"/>
</dbReference>
<evidence type="ECO:0000256" key="33">
    <source>
        <dbReference type="ARBA" id="ARBA00023257"/>
    </source>
</evidence>
<evidence type="ECO:0000256" key="38">
    <source>
        <dbReference type="ARBA" id="ARBA00039464"/>
    </source>
</evidence>
<keyword evidence="32" id="KW-0539">Nucleus</keyword>
<keyword evidence="23" id="KW-0770">Synapse</keyword>
<dbReference type="GO" id="GO:0004930">
    <property type="term" value="F:G protein-coupled receptor activity"/>
    <property type="evidence" value="ECO:0007669"/>
    <property type="project" value="UniProtKB-KW"/>
</dbReference>
<keyword evidence="16 41" id="KW-0812">Transmembrane</keyword>
<dbReference type="GO" id="GO:0030424">
    <property type="term" value="C:axon"/>
    <property type="evidence" value="ECO:0007669"/>
    <property type="project" value="UniProtKB-SubCell"/>
</dbReference>
<organism evidence="44 45">
    <name type="scientific">Mola mola</name>
    <name type="common">Ocean sunfish</name>
    <name type="synonym">Tetraodon mola</name>
    <dbReference type="NCBI Taxonomy" id="94237"/>
    <lineage>
        <taxon>Eukaryota</taxon>
        <taxon>Metazoa</taxon>
        <taxon>Chordata</taxon>
        <taxon>Craniata</taxon>
        <taxon>Vertebrata</taxon>
        <taxon>Euteleostomi</taxon>
        <taxon>Actinopterygii</taxon>
        <taxon>Neopterygii</taxon>
        <taxon>Teleostei</taxon>
        <taxon>Neoteleostei</taxon>
        <taxon>Acanthomorphata</taxon>
        <taxon>Eupercaria</taxon>
        <taxon>Tetraodontiformes</taxon>
        <taxon>Molidae</taxon>
        <taxon>Mola</taxon>
    </lineage>
</organism>
<keyword evidence="26" id="KW-0496">Mitochondrion</keyword>
<proteinExistence type="inferred from homology"/>
<evidence type="ECO:0000256" key="40">
    <source>
        <dbReference type="ARBA" id="ARBA00043164"/>
    </source>
</evidence>
<keyword evidence="20" id="KW-0256">Endoplasmic reticulum</keyword>
<dbReference type="Proteomes" id="UP000261620">
    <property type="component" value="Unplaced"/>
</dbReference>
<keyword evidence="15" id="KW-0963">Cytoplasm</keyword>
<evidence type="ECO:0000256" key="5">
    <source>
        <dbReference type="ARBA" id="ARBA00004279"/>
    </source>
</evidence>
<dbReference type="GO" id="GO:0006915">
    <property type="term" value="P:apoptotic process"/>
    <property type="evidence" value="ECO:0007669"/>
    <property type="project" value="UniProtKB-KW"/>
</dbReference>
<evidence type="ECO:0000256" key="42">
    <source>
        <dbReference type="SAM" id="Phobius"/>
    </source>
</evidence>
<evidence type="ECO:0000256" key="2">
    <source>
        <dbReference type="ARBA" id="ARBA00004172"/>
    </source>
</evidence>
<dbReference type="InterPro" id="IPR000276">
    <property type="entry name" value="GPCR_Rhodpsn"/>
</dbReference>
<feature type="transmembrane region" description="Helical" evidence="42">
    <location>
        <begin position="232"/>
        <end position="255"/>
    </location>
</feature>
<evidence type="ECO:0000256" key="32">
    <source>
        <dbReference type="ARBA" id="ARBA00023242"/>
    </source>
</evidence>
<evidence type="ECO:0000256" key="24">
    <source>
        <dbReference type="ARBA" id="ARBA00023034"/>
    </source>
</evidence>
<evidence type="ECO:0000256" key="14">
    <source>
        <dbReference type="ARBA" id="ARBA00022475"/>
    </source>
</evidence>
<evidence type="ECO:0000256" key="6">
    <source>
        <dbReference type="ARBA" id="ARBA00004332"/>
    </source>
</evidence>
<dbReference type="Ensembl" id="ENSMMOT00000002827.1">
    <property type="protein sequence ID" value="ENSMMOP00000002782.1"/>
    <property type="gene ID" value="ENSMMOG00000002244.1"/>
</dbReference>
<evidence type="ECO:0000256" key="17">
    <source>
        <dbReference type="ARBA" id="ARBA00022703"/>
    </source>
</evidence>
<keyword evidence="27 42" id="KW-0472">Membrane</keyword>
<evidence type="ECO:0000256" key="29">
    <source>
        <dbReference type="ARBA" id="ARBA00023170"/>
    </source>
</evidence>
<dbReference type="GO" id="GO:0055037">
    <property type="term" value="C:recycling endosome"/>
    <property type="evidence" value="ECO:0007669"/>
    <property type="project" value="UniProtKB-SubCell"/>
</dbReference>
<dbReference type="PANTHER" id="PTHR24226">
    <property type="entry name" value="G-PROTEIN COUPLED RECEPTOR 182 AND ESTROGEN RECEPTOR 1"/>
    <property type="match status" value="1"/>
</dbReference>
<accession>A0A3Q3VVA3</accession>
<name>A0A3Q3VVA3_MOLML</name>
<keyword evidence="25 41" id="KW-0297">G-protein coupled receptor</keyword>
<keyword evidence="18" id="KW-0967">Endosome</keyword>
<evidence type="ECO:0000256" key="22">
    <source>
        <dbReference type="ARBA" id="ARBA00022989"/>
    </source>
</evidence>
<dbReference type="STRING" id="94237.ENSMMOP00000002782"/>
<dbReference type="Gene3D" id="1.20.1070.10">
    <property type="entry name" value="Rhodopsin 7-helix transmembrane proteins"/>
    <property type="match status" value="1"/>
</dbReference>
<dbReference type="InterPro" id="IPR047143">
    <property type="entry name" value="GPER1-like"/>
</dbReference>
<evidence type="ECO:0000256" key="13">
    <source>
        <dbReference type="ARBA" id="ARBA00004653"/>
    </source>
</evidence>
<dbReference type="GO" id="GO:0000139">
    <property type="term" value="C:Golgi membrane"/>
    <property type="evidence" value="ECO:0007669"/>
    <property type="project" value="UniProtKB-SubCell"/>
</dbReference>
<feature type="transmembrane region" description="Helical" evidence="42">
    <location>
        <begin position="145"/>
        <end position="165"/>
    </location>
</feature>
<keyword evidence="35" id="KW-0131">Cell cycle</keyword>
<keyword evidence="14" id="KW-1003">Cell membrane</keyword>
<dbReference type="GO" id="GO:0030659">
    <property type="term" value="C:cytoplasmic vesicle membrane"/>
    <property type="evidence" value="ECO:0007669"/>
    <property type="project" value="UniProtKB-SubCell"/>
</dbReference>
<dbReference type="GO" id="GO:0005769">
    <property type="term" value="C:early endosome"/>
    <property type="evidence" value="ECO:0007669"/>
    <property type="project" value="UniProtKB-SubCell"/>
</dbReference>
<feature type="transmembrane region" description="Helical" evidence="42">
    <location>
        <begin position="29"/>
        <end position="57"/>
    </location>
</feature>
<evidence type="ECO:0000256" key="8">
    <source>
        <dbReference type="ARBA" id="ARBA00004439"/>
    </source>
</evidence>
<keyword evidence="21" id="KW-0524">Neurogenesis</keyword>
<keyword evidence="45" id="KW-1185">Reference proteome</keyword>
<keyword evidence="34" id="KW-0966">Cell projection</keyword>
<keyword evidence="19" id="KW-0221">Differentiation</keyword>
<dbReference type="GO" id="GO:0032591">
    <property type="term" value="C:dendritic spine membrane"/>
    <property type="evidence" value="ECO:0007669"/>
    <property type="project" value="UniProtKB-SubCell"/>
</dbReference>
<dbReference type="GO" id="GO:0030284">
    <property type="term" value="F:nuclear estrogen receptor activity"/>
    <property type="evidence" value="ECO:0007669"/>
    <property type="project" value="TreeGrafter"/>
</dbReference>
<dbReference type="GO" id="GO:0031966">
    <property type="term" value="C:mitochondrial membrane"/>
    <property type="evidence" value="ECO:0007669"/>
    <property type="project" value="UniProtKB-SubCell"/>
</dbReference>
<evidence type="ECO:0000256" key="36">
    <source>
        <dbReference type="ARBA" id="ARBA00023329"/>
    </source>
</evidence>